<protein>
    <submittedName>
        <fullName evidence="2">Uncharacterized protein</fullName>
    </submittedName>
</protein>
<reference evidence="3" key="2">
    <citation type="submission" date="2013-12" db="EMBL/GenBank/DDBJ databases">
        <authorList>
            <person name="Yu Y."/>
            <person name="Lee S."/>
            <person name="de Baynast K."/>
            <person name="Wissotski M."/>
            <person name="Liu L."/>
            <person name="Talag J."/>
            <person name="Goicoechea J."/>
            <person name="Angelova A."/>
            <person name="Jetty R."/>
            <person name="Kudrna D."/>
            <person name="Golser W."/>
            <person name="Rivera L."/>
            <person name="Zhang J."/>
            <person name="Wing R."/>
        </authorList>
    </citation>
    <scope>NUCLEOTIDE SEQUENCE</scope>
</reference>
<evidence type="ECO:0000313" key="3">
    <source>
        <dbReference type="Proteomes" id="UP000032180"/>
    </source>
</evidence>
<dbReference type="STRING" id="77586.A0A0D9WC85"/>
<organism evidence="2 3">
    <name type="scientific">Leersia perrieri</name>
    <dbReference type="NCBI Taxonomy" id="77586"/>
    <lineage>
        <taxon>Eukaryota</taxon>
        <taxon>Viridiplantae</taxon>
        <taxon>Streptophyta</taxon>
        <taxon>Embryophyta</taxon>
        <taxon>Tracheophyta</taxon>
        <taxon>Spermatophyta</taxon>
        <taxon>Magnoliopsida</taxon>
        <taxon>Liliopsida</taxon>
        <taxon>Poales</taxon>
        <taxon>Poaceae</taxon>
        <taxon>BOP clade</taxon>
        <taxon>Oryzoideae</taxon>
        <taxon>Oryzeae</taxon>
        <taxon>Oryzinae</taxon>
        <taxon>Leersia</taxon>
    </lineage>
</organism>
<dbReference type="HOGENOM" id="CLU_2797615_0_0_1"/>
<dbReference type="Gramene" id="LPERR05G01560.1">
    <property type="protein sequence ID" value="LPERR05G01560.1"/>
    <property type="gene ID" value="LPERR05G01560"/>
</dbReference>
<evidence type="ECO:0000313" key="2">
    <source>
        <dbReference type="EnsemblPlants" id="LPERR05G01560.1"/>
    </source>
</evidence>
<name>A0A0D9WC85_9ORYZ</name>
<sequence length="68" mass="7715">MELQANSKTMKRMHKGAMKTDLDKDDGQVVDESTKALLDPWNPYFPSWPDIPPNLGPTGTIRFIKNVQ</sequence>
<proteinExistence type="predicted"/>
<feature type="compositionally biased region" description="Basic and acidic residues" evidence="1">
    <location>
        <begin position="18"/>
        <end position="27"/>
    </location>
</feature>
<evidence type="ECO:0000256" key="1">
    <source>
        <dbReference type="SAM" id="MobiDB-lite"/>
    </source>
</evidence>
<accession>A0A0D9WC85</accession>
<keyword evidence="3" id="KW-1185">Reference proteome</keyword>
<reference evidence="2 3" key="1">
    <citation type="submission" date="2012-08" db="EMBL/GenBank/DDBJ databases">
        <title>Oryza genome evolution.</title>
        <authorList>
            <person name="Wing R.A."/>
        </authorList>
    </citation>
    <scope>NUCLEOTIDE SEQUENCE</scope>
</reference>
<dbReference type="AlphaFoldDB" id="A0A0D9WC85"/>
<dbReference type="EnsemblPlants" id="LPERR05G01560.1">
    <property type="protein sequence ID" value="LPERR05G01560.1"/>
    <property type="gene ID" value="LPERR05G01560"/>
</dbReference>
<reference evidence="2" key="3">
    <citation type="submission" date="2015-04" db="UniProtKB">
        <authorList>
            <consortium name="EnsemblPlants"/>
        </authorList>
    </citation>
    <scope>IDENTIFICATION</scope>
</reference>
<feature type="region of interest" description="Disordered" evidence="1">
    <location>
        <begin position="1"/>
        <end position="27"/>
    </location>
</feature>
<dbReference type="Proteomes" id="UP000032180">
    <property type="component" value="Chromosome 5"/>
</dbReference>